<keyword evidence="3" id="KW-1185">Reference proteome</keyword>
<feature type="region of interest" description="Disordered" evidence="1">
    <location>
        <begin position="1"/>
        <end position="24"/>
    </location>
</feature>
<name>A0A834TIW3_9FABA</name>
<organism evidence="2 3">
    <name type="scientific">Senna tora</name>
    <dbReference type="NCBI Taxonomy" id="362788"/>
    <lineage>
        <taxon>Eukaryota</taxon>
        <taxon>Viridiplantae</taxon>
        <taxon>Streptophyta</taxon>
        <taxon>Embryophyta</taxon>
        <taxon>Tracheophyta</taxon>
        <taxon>Spermatophyta</taxon>
        <taxon>Magnoliopsida</taxon>
        <taxon>eudicotyledons</taxon>
        <taxon>Gunneridae</taxon>
        <taxon>Pentapetalae</taxon>
        <taxon>rosids</taxon>
        <taxon>fabids</taxon>
        <taxon>Fabales</taxon>
        <taxon>Fabaceae</taxon>
        <taxon>Caesalpinioideae</taxon>
        <taxon>Cassia clade</taxon>
        <taxon>Senna</taxon>
    </lineage>
</organism>
<accession>A0A834TIW3</accession>
<dbReference type="AlphaFoldDB" id="A0A834TIW3"/>
<gene>
    <name evidence="2" type="ORF">G2W53_021176</name>
</gene>
<comment type="caution">
    <text evidence="2">The sequence shown here is derived from an EMBL/GenBank/DDBJ whole genome shotgun (WGS) entry which is preliminary data.</text>
</comment>
<evidence type="ECO:0000256" key="1">
    <source>
        <dbReference type="SAM" id="MobiDB-lite"/>
    </source>
</evidence>
<proteinExistence type="predicted"/>
<evidence type="ECO:0000313" key="2">
    <source>
        <dbReference type="EMBL" id="KAF7823032.1"/>
    </source>
</evidence>
<feature type="compositionally biased region" description="Basic and acidic residues" evidence="1">
    <location>
        <begin position="10"/>
        <end position="24"/>
    </location>
</feature>
<protein>
    <submittedName>
        <fullName evidence="2">Uncharacterized protein</fullName>
    </submittedName>
</protein>
<sequence>MAYSPTAAAREVHSPRKEELITVS</sequence>
<evidence type="ECO:0000313" key="3">
    <source>
        <dbReference type="Proteomes" id="UP000634136"/>
    </source>
</evidence>
<dbReference type="Proteomes" id="UP000634136">
    <property type="component" value="Unassembled WGS sequence"/>
</dbReference>
<reference evidence="2" key="1">
    <citation type="submission" date="2020-09" db="EMBL/GenBank/DDBJ databases">
        <title>Genome-Enabled Discovery of Anthraquinone Biosynthesis in Senna tora.</title>
        <authorList>
            <person name="Kang S.-H."/>
            <person name="Pandey R.P."/>
            <person name="Lee C.-M."/>
            <person name="Sim J.-S."/>
            <person name="Jeong J.-T."/>
            <person name="Choi B.-S."/>
            <person name="Jung M."/>
            <person name="Ginzburg D."/>
            <person name="Zhao K."/>
            <person name="Won S.Y."/>
            <person name="Oh T.-J."/>
            <person name="Yu Y."/>
            <person name="Kim N.-H."/>
            <person name="Lee O.R."/>
            <person name="Lee T.-H."/>
            <person name="Bashyal P."/>
            <person name="Kim T.-S."/>
            <person name="Lee W.-H."/>
            <person name="Kawkins C."/>
            <person name="Kim C.-K."/>
            <person name="Kim J.S."/>
            <person name="Ahn B.O."/>
            <person name="Rhee S.Y."/>
            <person name="Sohng J.K."/>
        </authorList>
    </citation>
    <scope>NUCLEOTIDE SEQUENCE</scope>
    <source>
        <tissue evidence="2">Leaf</tissue>
    </source>
</reference>
<dbReference type="EMBL" id="JAAIUW010000007">
    <property type="protein sequence ID" value="KAF7823032.1"/>
    <property type="molecule type" value="Genomic_DNA"/>
</dbReference>